<feature type="region of interest" description="Disordered" evidence="1">
    <location>
        <begin position="102"/>
        <end position="124"/>
    </location>
</feature>
<evidence type="ECO:0000313" key="3">
    <source>
        <dbReference type="Proteomes" id="UP000267027"/>
    </source>
</evidence>
<dbReference type="OrthoDB" id="5854938at2759"/>
<dbReference type="EMBL" id="UYYA01003902">
    <property type="protein sequence ID" value="VDM57471.1"/>
    <property type="molecule type" value="Genomic_DNA"/>
</dbReference>
<reference evidence="4" key="1">
    <citation type="submission" date="2016-04" db="UniProtKB">
        <authorList>
            <consortium name="WormBaseParasite"/>
        </authorList>
    </citation>
    <scope>IDENTIFICATION</scope>
</reference>
<dbReference type="AlphaFoldDB" id="A0A158PH09"/>
<organism evidence="4">
    <name type="scientific">Angiostrongylus costaricensis</name>
    <name type="common">Nematode worm</name>
    <dbReference type="NCBI Taxonomy" id="334426"/>
    <lineage>
        <taxon>Eukaryota</taxon>
        <taxon>Metazoa</taxon>
        <taxon>Ecdysozoa</taxon>
        <taxon>Nematoda</taxon>
        <taxon>Chromadorea</taxon>
        <taxon>Rhabditida</taxon>
        <taxon>Rhabditina</taxon>
        <taxon>Rhabditomorpha</taxon>
        <taxon>Strongyloidea</taxon>
        <taxon>Metastrongylidae</taxon>
        <taxon>Angiostrongylus</taxon>
    </lineage>
</organism>
<name>A0A158PH09_ANGCS</name>
<evidence type="ECO:0000313" key="4">
    <source>
        <dbReference type="WBParaSite" id="ACOC_0000588501-mRNA-1"/>
    </source>
</evidence>
<dbReference type="WBParaSite" id="ACOC_0000588501-mRNA-1">
    <property type="protein sequence ID" value="ACOC_0000588501-mRNA-1"/>
    <property type="gene ID" value="ACOC_0000588501"/>
</dbReference>
<keyword evidence="3" id="KW-1185">Reference proteome</keyword>
<sequence length="1240" mass="139774">MVELAVGDLYDQVANTQNGVRIHPESFYECKYCPMFQVEHLEQDHVDVLADDVVCDFSDPRYLLTTFQEKQLPRTISESSEVTVVTDSDVDDGTTIDLDAKSRRLQSDGDNDAELNSSSNGESSHKFLQTAGLVMDEVNPNVSNESTCERREAKYSVAANECLDVEEIEIRNKAGSQDQERTHIDRESENGIRVINANQVVADTRSTIISDQEKRCGELPLRRQMPGVSMISCLVCQWSPSVISDSMRMREEIATHVRFHIREESEKLPNKLNSFFAVGFWDQRMLSCMVFSLEEYFEKDHLSDLSGTINSQIMERVYGELLAKLFGICVPLVYRILHGNHGNPFRPPEASSKRRKSIRFPRSNGGRENQEAVAIAKIGRSYERNFSTSTDVTDSSDADSSIQECANLLVAGTFESDQHIQCARAECGHSLLALADRMAIVRHVAAHIRHDETRLLNRTGTSSVVACDCGMAVGSAMGYIYHIVHDHVFEQKQFSDISATIVSYIMLIVETAVESVLSLRVDFRATKWPLWCAYFSLENDEGDENFFADSTGLNEHWLKLWEDLIDEHITGKSMSLGDTIKLFEMHPFVDEQRLQSRKHKSVSLMNSKTLYRSLSMVWRRLDNWAYDPVHRTQLANDTIHPHNVGHAVLPTSVENDSLNLVNPVGHPVSTNTGCPNSSSSGLVVIPSSTNESDCQNHCALHAAMEGRMLCSLYIHRAADRPLICPFCHCEVNVYKPMEFLHHLQAKHMDKARIIYDRYLFHYFPQQKIFGDHCSTPSKAKDGSVCNSDFLVCCQRSSSCGVNPECVVVLPHDKTIASSDVDIAIVKHILWHVRNDSFLELELRERELLTRALMIRLTSSHTRQVLLMAKKIAKQFDREKEEDVVKYLKEKIDEIGWILFGTNKGFMVFTRRFVRDQCGMQIYPPCVCRICVDKELPRFSSDRRKRAFVAYAHPVVVHILEHLGSGELSEKIKSATDSMRWKNACKIDGLFFKSPSLAIKHVLDAHNDLVELSALDMVLEDNGLFEIFRDALSVVFGDQAWQLEECEALGFKGYEMKQCPKANFLNDESNEVESSSYLPANFLTISDPLLHRRKTEPKRKKKTARRIKQKPLMEIKREHDGAILTRRNAALPLKNVIQGSKTVAAALVAALGTASTSTDASIQPRNPIAETQDGYISDSRDEEESDLALGNISKRPRLLVGGDGRVDSGGDMSSQAHLSKRRIRVSSGLSKAVSPKMPVKK</sequence>
<feature type="region of interest" description="Disordered" evidence="1">
    <location>
        <begin position="344"/>
        <end position="369"/>
    </location>
</feature>
<protein>
    <submittedName>
        <fullName evidence="4">C2H2-type domain-containing protein</fullName>
    </submittedName>
</protein>
<feature type="region of interest" description="Disordered" evidence="1">
    <location>
        <begin position="1154"/>
        <end position="1182"/>
    </location>
</feature>
<dbReference type="OMA" id="NHCALHA"/>
<proteinExistence type="predicted"/>
<dbReference type="Proteomes" id="UP000267027">
    <property type="component" value="Unassembled WGS sequence"/>
</dbReference>
<accession>A0A158PH09</accession>
<evidence type="ECO:0000313" key="2">
    <source>
        <dbReference type="EMBL" id="VDM57471.1"/>
    </source>
</evidence>
<feature type="region of interest" description="Disordered" evidence="1">
    <location>
        <begin position="1199"/>
        <end position="1240"/>
    </location>
</feature>
<evidence type="ECO:0000256" key="1">
    <source>
        <dbReference type="SAM" id="MobiDB-lite"/>
    </source>
</evidence>
<reference evidence="2 3" key="2">
    <citation type="submission" date="2018-11" db="EMBL/GenBank/DDBJ databases">
        <authorList>
            <consortium name="Pathogen Informatics"/>
        </authorList>
    </citation>
    <scope>NUCLEOTIDE SEQUENCE [LARGE SCALE GENOMIC DNA]</scope>
    <source>
        <strain evidence="2 3">Costa Rica</strain>
    </source>
</reference>
<gene>
    <name evidence="2" type="ORF">ACOC_LOCUS5886</name>
</gene>